<dbReference type="PROSITE" id="PS51085">
    <property type="entry name" value="2FE2S_FER_2"/>
    <property type="match status" value="1"/>
</dbReference>
<feature type="domain" description="2Fe-2S ferredoxin-type" evidence="6">
    <location>
        <begin position="4"/>
        <end position="80"/>
    </location>
</feature>
<dbReference type="InterPro" id="IPR036010">
    <property type="entry name" value="2Fe-2S_ferredoxin-like_sf"/>
</dbReference>
<dbReference type="CDD" id="cd00207">
    <property type="entry name" value="fer2"/>
    <property type="match status" value="1"/>
</dbReference>
<dbReference type="InterPro" id="IPR002888">
    <property type="entry name" value="2Fe-2S-bd"/>
</dbReference>
<keyword evidence="5" id="KW-0411">Iron-sulfur</keyword>
<dbReference type="PROSITE" id="PS00197">
    <property type="entry name" value="2FE2S_FER_1"/>
    <property type="match status" value="1"/>
</dbReference>
<evidence type="ECO:0000313" key="8">
    <source>
        <dbReference type="Proteomes" id="UP001523566"/>
    </source>
</evidence>
<evidence type="ECO:0000256" key="3">
    <source>
        <dbReference type="ARBA" id="ARBA00023002"/>
    </source>
</evidence>
<evidence type="ECO:0000313" key="7">
    <source>
        <dbReference type="EMBL" id="MCP1101849.1"/>
    </source>
</evidence>
<reference evidence="7 8" key="1">
    <citation type="journal article" date="2022" name="Genome Biol. Evol.">
        <title>Host diet, physiology and behaviors set the stage for Lachnospiraceae cladogenesis.</title>
        <authorList>
            <person name="Vera-Ponce De Leon A."/>
            <person name="Schneider M."/>
            <person name="Jahnes B.C."/>
            <person name="Sadowski V."/>
            <person name="Camuy-Velez L.A."/>
            <person name="Duan J."/>
            <person name="Sabree Z.L."/>
        </authorList>
    </citation>
    <scope>NUCLEOTIDE SEQUENCE [LARGE SCALE GENOMIC DNA]</scope>
    <source>
        <strain evidence="7 8">PAL113</strain>
    </source>
</reference>
<dbReference type="Gene3D" id="1.10.150.120">
    <property type="entry name" value="[2Fe-2S]-binding domain"/>
    <property type="match status" value="1"/>
</dbReference>
<dbReference type="RefSeq" id="WP_262065634.1">
    <property type="nucleotide sequence ID" value="NZ_JAMXOD010000005.1"/>
</dbReference>
<keyword evidence="1" id="KW-0001">2Fe-2S</keyword>
<evidence type="ECO:0000256" key="2">
    <source>
        <dbReference type="ARBA" id="ARBA00022723"/>
    </source>
</evidence>
<protein>
    <submittedName>
        <fullName evidence="7">(2Fe-2S)-binding protein</fullName>
    </submittedName>
</protein>
<dbReference type="SUPFAM" id="SSF47741">
    <property type="entry name" value="CO dehydrogenase ISP C-domain like"/>
    <property type="match status" value="1"/>
</dbReference>
<dbReference type="InterPro" id="IPR006058">
    <property type="entry name" value="2Fe2S_fd_BS"/>
</dbReference>
<dbReference type="InterPro" id="IPR051452">
    <property type="entry name" value="Diverse_Oxidoreductases"/>
</dbReference>
<name>A0ABT1E7Q0_9FIRM</name>
<dbReference type="EMBL" id="JAMZFW010000005">
    <property type="protein sequence ID" value="MCP1101849.1"/>
    <property type="molecule type" value="Genomic_DNA"/>
</dbReference>
<dbReference type="InterPro" id="IPR001041">
    <property type="entry name" value="2Fe-2S_ferredoxin-type"/>
</dbReference>
<dbReference type="PANTHER" id="PTHR44379">
    <property type="entry name" value="OXIDOREDUCTASE WITH IRON-SULFUR SUBUNIT"/>
    <property type="match status" value="1"/>
</dbReference>
<gene>
    <name evidence="7" type="ORF">NK125_05395</name>
</gene>
<dbReference type="Proteomes" id="UP001523566">
    <property type="component" value="Unassembled WGS sequence"/>
</dbReference>
<dbReference type="Gene3D" id="3.10.20.30">
    <property type="match status" value="1"/>
</dbReference>
<evidence type="ECO:0000256" key="1">
    <source>
        <dbReference type="ARBA" id="ARBA00022714"/>
    </source>
</evidence>
<dbReference type="InterPro" id="IPR036884">
    <property type="entry name" value="2Fe-2S-bd_dom_sf"/>
</dbReference>
<dbReference type="SUPFAM" id="SSF54292">
    <property type="entry name" value="2Fe-2S ferredoxin-like"/>
    <property type="match status" value="1"/>
</dbReference>
<dbReference type="PANTHER" id="PTHR44379:SF8">
    <property type="entry name" value="XANTHINE DEHYDROGENASE IRON-SULFUR-BINDING SUBUNIT XDHC-RELATED"/>
    <property type="match status" value="1"/>
</dbReference>
<keyword evidence="2" id="KW-0479">Metal-binding</keyword>
<comment type="caution">
    <text evidence="7">The sequence shown here is derived from an EMBL/GenBank/DDBJ whole genome shotgun (WGS) entry which is preliminary data.</text>
</comment>
<keyword evidence="3" id="KW-0560">Oxidoreductase</keyword>
<evidence type="ECO:0000256" key="4">
    <source>
        <dbReference type="ARBA" id="ARBA00023004"/>
    </source>
</evidence>
<keyword evidence="4" id="KW-0408">Iron</keyword>
<keyword evidence="8" id="KW-1185">Reference proteome</keyword>
<organism evidence="7 8">
    <name type="scientific">Aequitasia blattaphilus</name>
    <dbReference type="NCBI Taxonomy" id="2949332"/>
    <lineage>
        <taxon>Bacteria</taxon>
        <taxon>Bacillati</taxon>
        <taxon>Bacillota</taxon>
        <taxon>Clostridia</taxon>
        <taxon>Lachnospirales</taxon>
        <taxon>Lachnospiraceae</taxon>
        <taxon>Aequitasia</taxon>
    </lineage>
</organism>
<sequence length="162" mass="17343">MEKITINFNLNGKDVVVLTEPNKRLVDFLREDMDLTSVKEGCGEGECGACTIIFNGEAVTSCLMLVGQAEGSQIVTLEGVSENGKPNYIQKAFMDVGAVQCGYCTPGMILAAKALLDKNPKAGDEEIKQAMSGNLCRCTGYAKIFQAVKTARDAKGALKHES</sequence>
<evidence type="ECO:0000259" key="6">
    <source>
        <dbReference type="PROSITE" id="PS51085"/>
    </source>
</evidence>
<dbReference type="InterPro" id="IPR012675">
    <property type="entry name" value="Beta-grasp_dom_sf"/>
</dbReference>
<proteinExistence type="predicted"/>
<accession>A0ABT1E7Q0</accession>
<dbReference type="Pfam" id="PF00111">
    <property type="entry name" value="Fer2"/>
    <property type="match status" value="1"/>
</dbReference>
<evidence type="ECO:0000256" key="5">
    <source>
        <dbReference type="ARBA" id="ARBA00023014"/>
    </source>
</evidence>
<dbReference type="Pfam" id="PF01799">
    <property type="entry name" value="Fer2_2"/>
    <property type="match status" value="1"/>
</dbReference>